<comment type="caution">
    <text evidence="1">The sequence shown here is derived from an EMBL/GenBank/DDBJ whole genome shotgun (WGS) entry which is preliminary data.</text>
</comment>
<dbReference type="Pfam" id="PF21835">
    <property type="entry name" value="YIEGIA_cap"/>
    <property type="match status" value="1"/>
</dbReference>
<dbReference type="OrthoDB" id="1955035at2"/>
<organism evidence="1 2">
    <name type="scientific">Paenibacillus tyrfis</name>
    <dbReference type="NCBI Taxonomy" id="1501230"/>
    <lineage>
        <taxon>Bacteria</taxon>
        <taxon>Bacillati</taxon>
        <taxon>Bacillota</taxon>
        <taxon>Bacilli</taxon>
        <taxon>Bacillales</taxon>
        <taxon>Paenibacillaceae</taxon>
        <taxon>Paenibacillus</taxon>
    </lineage>
</organism>
<evidence type="ECO:0000313" key="1">
    <source>
        <dbReference type="EMBL" id="KEQ26112.1"/>
    </source>
</evidence>
<dbReference type="eggNOG" id="ENOG503308G">
    <property type="taxonomic scope" value="Bacteria"/>
</dbReference>
<gene>
    <name evidence="1" type="ORF">ET33_36645</name>
</gene>
<sequence length="60" mass="6409">MGQIMAVVATEANRQTVAGGAPIFIADDANHQQQVAFKLEKILDASAHDLENGIVILVKH</sequence>
<evidence type="ECO:0000313" key="2">
    <source>
        <dbReference type="Proteomes" id="UP000028123"/>
    </source>
</evidence>
<proteinExistence type="predicted"/>
<protein>
    <submittedName>
        <fullName evidence="1">Uncharacterized protein</fullName>
    </submittedName>
</protein>
<dbReference type="RefSeq" id="WP_036680711.1">
    <property type="nucleotide sequence ID" value="NZ_FYEP01000018.1"/>
</dbReference>
<accession>A0A081P5Y9</accession>
<name>A0A081P5Y9_9BACL</name>
<reference evidence="1 2" key="1">
    <citation type="submission" date="2014-06" db="EMBL/GenBank/DDBJ databases">
        <title>Draft genome sequence of Paenibacillus sp. MSt1.</title>
        <authorList>
            <person name="Aw Y.K."/>
            <person name="Ong K.S."/>
            <person name="Gan H.M."/>
            <person name="Lee S.M."/>
        </authorList>
    </citation>
    <scope>NUCLEOTIDE SEQUENCE [LARGE SCALE GENOMIC DNA]</scope>
    <source>
        <strain evidence="1 2">MSt1</strain>
    </source>
</reference>
<dbReference type="AlphaFoldDB" id="A0A081P5Y9"/>
<dbReference type="InterPro" id="IPR054055">
    <property type="entry name" value="YpzH"/>
</dbReference>
<dbReference type="EMBL" id="JNVM01000008">
    <property type="protein sequence ID" value="KEQ26112.1"/>
    <property type="molecule type" value="Genomic_DNA"/>
</dbReference>
<dbReference type="Proteomes" id="UP000028123">
    <property type="component" value="Unassembled WGS sequence"/>
</dbReference>
<keyword evidence="2" id="KW-1185">Reference proteome</keyword>